<dbReference type="Proteomes" id="UP000192758">
    <property type="component" value="Unassembled WGS sequence"/>
</dbReference>
<gene>
    <name evidence="2" type="ORF">EHP00_1191</name>
</gene>
<dbReference type="VEuPathDB" id="MicrosporidiaDB:EHP00_1191"/>
<evidence type="ECO:0000313" key="3">
    <source>
        <dbReference type="Proteomes" id="UP000192758"/>
    </source>
</evidence>
<comment type="caution">
    <text evidence="2">The sequence shown here is derived from an EMBL/GenBank/DDBJ whole genome shotgun (WGS) entry which is preliminary data.</text>
</comment>
<protein>
    <submittedName>
        <fullName evidence="2">Uncharacterized protein</fullName>
    </submittedName>
</protein>
<evidence type="ECO:0000256" key="1">
    <source>
        <dbReference type="SAM" id="Coils"/>
    </source>
</evidence>
<keyword evidence="1" id="KW-0175">Coiled coil</keyword>
<name>A0A1W0E889_9MICR</name>
<accession>A0A1W0E889</accession>
<sequence length="265" mass="31202">MFLNLSITNLFLNSLYDNNIFLNNIYIKYIYTSDEQLSTGIKKLKICDEQSETSDGYSISSDELVDIIDDHSMSSHDKLKRKYEFLKSVYDYSLRRNEKPKSINERRKIKKELLMLSYDKVKRKSDKLDITRFDNLKDLTAQRLFIKYRNEVNCYDHHCDYIEQLLEKLGKIIENKQPKLTIALIVDEINETENKIKSSEVLGNKIAEFKKGTEENYLMKKCCIKDLVEKISELEIQNNTAINNLKKVKVQLETFLDSVKTVNHN</sequence>
<evidence type="ECO:0000313" key="2">
    <source>
        <dbReference type="EMBL" id="OQS55460.1"/>
    </source>
</evidence>
<organism evidence="2 3">
    <name type="scientific">Ecytonucleospora hepatopenaei</name>
    <dbReference type="NCBI Taxonomy" id="646526"/>
    <lineage>
        <taxon>Eukaryota</taxon>
        <taxon>Fungi</taxon>
        <taxon>Fungi incertae sedis</taxon>
        <taxon>Microsporidia</taxon>
        <taxon>Enterocytozoonidae</taxon>
        <taxon>Ecytonucleospora</taxon>
    </lineage>
</organism>
<proteinExistence type="predicted"/>
<dbReference type="AlphaFoldDB" id="A0A1W0E889"/>
<keyword evidence="3" id="KW-1185">Reference proteome</keyword>
<reference evidence="2 3" key="1">
    <citation type="journal article" date="2017" name="Environ. Microbiol.">
        <title>Decay of the glycolytic pathway and adaptation to intranuclear parasitism within Enterocytozoonidae microsporidia.</title>
        <authorList>
            <person name="Wiredu Boakye D."/>
            <person name="Jaroenlak P."/>
            <person name="Prachumwat A."/>
            <person name="Williams T.A."/>
            <person name="Bateman K.S."/>
            <person name="Itsathitphaisarn O."/>
            <person name="Sritunyalucksana K."/>
            <person name="Paszkiewicz K.H."/>
            <person name="Moore K.A."/>
            <person name="Stentiford G.D."/>
            <person name="Williams B.A."/>
        </authorList>
    </citation>
    <scope>NUCLEOTIDE SEQUENCE [LARGE SCALE GENOMIC DNA]</scope>
    <source>
        <strain evidence="2 3">TH1</strain>
    </source>
</reference>
<dbReference type="EMBL" id="MNPJ01000009">
    <property type="protein sequence ID" value="OQS55460.1"/>
    <property type="molecule type" value="Genomic_DNA"/>
</dbReference>
<feature type="coiled-coil region" evidence="1">
    <location>
        <begin position="224"/>
        <end position="251"/>
    </location>
</feature>